<evidence type="ECO:0000313" key="2">
    <source>
        <dbReference type="EnsemblProtists" id="EOD08995"/>
    </source>
</evidence>
<dbReference type="KEGG" id="ehx:EMIHUDRAFT_216798"/>
<dbReference type="PaxDb" id="2903-EOD08995"/>
<protein>
    <recommendedName>
        <fullName evidence="4">FCP1 homology domain-containing protein</fullName>
    </recommendedName>
</protein>
<organism evidence="2 3">
    <name type="scientific">Emiliania huxleyi (strain CCMP1516)</name>
    <dbReference type="NCBI Taxonomy" id="280463"/>
    <lineage>
        <taxon>Eukaryota</taxon>
        <taxon>Haptista</taxon>
        <taxon>Haptophyta</taxon>
        <taxon>Prymnesiophyceae</taxon>
        <taxon>Isochrysidales</taxon>
        <taxon>Noelaerhabdaceae</taxon>
        <taxon>Emiliania</taxon>
    </lineage>
</organism>
<dbReference type="GeneID" id="17286190"/>
<dbReference type="Proteomes" id="UP000013827">
    <property type="component" value="Unassembled WGS sequence"/>
</dbReference>
<evidence type="ECO:0008006" key="4">
    <source>
        <dbReference type="Google" id="ProtNLM"/>
    </source>
</evidence>
<reference evidence="3" key="1">
    <citation type="journal article" date="2013" name="Nature">
        <title>Pan genome of the phytoplankton Emiliania underpins its global distribution.</title>
        <authorList>
            <person name="Read B.A."/>
            <person name="Kegel J."/>
            <person name="Klute M.J."/>
            <person name="Kuo A."/>
            <person name="Lefebvre S.C."/>
            <person name="Maumus F."/>
            <person name="Mayer C."/>
            <person name="Miller J."/>
            <person name="Monier A."/>
            <person name="Salamov A."/>
            <person name="Young J."/>
            <person name="Aguilar M."/>
            <person name="Claverie J.M."/>
            <person name="Frickenhaus S."/>
            <person name="Gonzalez K."/>
            <person name="Herman E.K."/>
            <person name="Lin Y.C."/>
            <person name="Napier J."/>
            <person name="Ogata H."/>
            <person name="Sarno A.F."/>
            <person name="Shmutz J."/>
            <person name="Schroeder D."/>
            <person name="de Vargas C."/>
            <person name="Verret F."/>
            <person name="von Dassow P."/>
            <person name="Valentin K."/>
            <person name="Van de Peer Y."/>
            <person name="Wheeler G."/>
            <person name="Dacks J.B."/>
            <person name="Delwiche C.F."/>
            <person name="Dyhrman S.T."/>
            <person name="Glockner G."/>
            <person name="John U."/>
            <person name="Richards T."/>
            <person name="Worden A.Z."/>
            <person name="Zhang X."/>
            <person name="Grigoriev I.V."/>
            <person name="Allen A.E."/>
            <person name="Bidle K."/>
            <person name="Borodovsky M."/>
            <person name="Bowler C."/>
            <person name="Brownlee C."/>
            <person name="Cock J.M."/>
            <person name="Elias M."/>
            <person name="Gladyshev V.N."/>
            <person name="Groth M."/>
            <person name="Guda C."/>
            <person name="Hadaegh A."/>
            <person name="Iglesias-Rodriguez M.D."/>
            <person name="Jenkins J."/>
            <person name="Jones B.M."/>
            <person name="Lawson T."/>
            <person name="Leese F."/>
            <person name="Lindquist E."/>
            <person name="Lobanov A."/>
            <person name="Lomsadze A."/>
            <person name="Malik S.B."/>
            <person name="Marsh M.E."/>
            <person name="Mackinder L."/>
            <person name="Mock T."/>
            <person name="Mueller-Roeber B."/>
            <person name="Pagarete A."/>
            <person name="Parker M."/>
            <person name="Probert I."/>
            <person name="Quesneville H."/>
            <person name="Raines C."/>
            <person name="Rensing S.A."/>
            <person name="Riano-Pachon D.M."/>
            <person name="Richier S."/>
            <person name="Rokitta S."/>
            <person name="Shiraiwa Y."/>
            <person name="Soanes D.M."/>
            <person name="van der Giezen M."/>
            <person name="Wahlund T.M."/>
            <person name="Williams B."/>
            <person name="Wilson W."/>
            <person name="Wolfe G."/>
            <person name="Wurch L.L."/>
        </authorList>
    </citation>
    <scope>NUCLEOTIDE SEQUENCE</scope>
</reference>
<feature type="region of interest" description="Disordered" evidence="1">
    <location>
        <begin position="153"/>
        <end position="175"/>
    </location>
</feature>
<dbReference type="RefSeq" id="XP_005761424.1">
    <property type="nucleotide sequence ID" value="XM_005761367.1"/>
</dbReference>
<dbReference type="AlphaFoldDB" id="A0A0D3ICL0"/>
<dbReference type="RefSeq" id="XP_005793349.1">
    <property type="nucleotide sequence ID" value="XM_005793292.1"/>
</dbReference>
<accession>A0A0D3ICL0</accession>
<proteinExistence type="predicted"/>
<dbReference type="GeneID" id="17255242"/>
<evidence type="ECO:0000313" key="3">
    <source>
        <dbReference type="Proteomes" id="UP000013827"/>
    </source>
</evidence>
<dbReference type="HOGENOM" id="CLU_1368446_0_0_1"/>
<dbReference type="KEGG" id="ehx:EMIHUDRAFT_222335"/>
<dbReference type="EnsemblProtists" id="EOD40920">
    <property type="protein sequence ID" value="EOD40920"/>
    <property type="gene ID" value="EMIHUDRAFT_222335"/>
</dbReference>
<evidence type="ECO:0000256" key="1">
    <source>
        <dbReference type="SAM" id="MobiDB-lite"/>
    </source>
</evidence>
<name>A0A0D3ICL0_EMIH1</name>
<dbReference type="Pfam" id="PF18143">
    <property type="entry name" value="HAD_SAK_2"/>
    <property type="match status" value="1"/>
</dbReference>
<keyword evidence="3" id="KW-1185">Reference proteome</keyword>
<sequence>MPSAHSCGSRGGEGSRIIFLDCDGVLCCNRTALIELDKLQRLTSVVKRTGACIVLSTDWRRFPAFKSTLVEALSRMGLKVVGSTPLMASQRAAAGRATPVVSWAAIDDRPLLAEKGGMDLLGHFVQTRWATGLNQAAEEALLEVLLGPQPRSIPKTPVPVPLPTTSKQREESRAMSTPWTWETVLKACISRSMNTMSTVM</sequence>
<reference evidence="2" key="2">
    <citation type="submission" date="2024-10" db="UniProtKB">
        <authorList>
            <consortium name="EnsemblProtists"/>
        </authorList>
    </citation>
    <scope>IDENTIFICATION</scope>
</reference>
<dbReference type="EnsemblProtists" id="EOD08995">
    <property type="protein sequence ID" value="EOD08995"/>
    <property type="gene ID" value="EMIHUDRAFT_216798"/>
</dbReference>